<organism evidence="2 3">
    <name type="scientific">Pseudoxanthomonas helianthi</name>
    <dbReference type="NCBI Taxonomy" id="1453541"/>
    <lineage>
        <taxon>Bacteria</taxon>
        <taxon>Pseudomonadati</taxon>
        <taxon>Pseudomonadota</taxon>
        <taxon>Gammaproteobacteria</taxon>
        <taxon>Lysobacterales</taxon>
        <taxon>Lysobacteraceae</taxon>
        <taxon>Pseudoxanthomonas</taxon>
    </lineage>
</organism>
<accession>A0A940X4G4</accession>
<dbReference type="Proteomes" id="UP000673447">
    <property type="component" value="Unassembled WGS sequence"/>
</dbReference>
<evidence type="ECO:0000256" key="1">
    <source>
        <dbReference type="SAM" id="Phobius"/>
    </source>
</evidence>
<gene>
    <name evidence="2" type="ORF">J5837_13005</name>
</gene>
<keyword evidence="3" id="KW-1185">Reference proteome</keyword>
<keyword evidence="1" id="KW-0812">Transmembrane</keyword>
<reference evidence="2" key="2">
    <citation type="submission" date="2021-03" db="EMBL/GenBank/DDBJ databases">
        <authorList>
            <person name="Cao W."/>
        </authorList>
    </citation>
    <scope>NUCLEOTIDE SEQUENCE</scope>
    <source>
        <strain evidence="2">110414</strain>
    </source>
</reference>
<dbReference type="AlphaFoldDB" id="A0A940X4G4"/>
<reference evidence="2" key="1">
    <citation type="journal article" date="2016" name="Int. J. Syst. Evol. Microbiol.">
        <title>Pseudoxanthomonas helianthi sp. nov., isolated from roots of Jerusalem artichoke (Helianthus tuberosus).</title>
        <authorList>
            <person name="Kittiwongwattana C."/>
            <person name="Thawai C."/>
        </authorList>
    </citation>
    <scope>NUCLEOTIDE SEQUENCE</scope>
    <source>
        <strain evidence="2">110414</strain>
    </source>
</reference>
<evidence type="ECO:0000313" key="3">
    <source>
        <dbReference type="Proteomes" id="UP000673447"/>
    </source>
</evidence>
<evidence type="ECO:0000313" key="2">
    <source>
        <dbReference type="EMBL" id="MBP3985325.1"/>
    </source>
</evidence>
<proteinExistence type="predicted"/>
<dbReference type="EMBL" id="JAGKTC010000003">
    <property type="protein sequence ID" value="MBP3985325.1"/>
    <property type="molecule type" value="Genomic_DNA"/>
</dbReference>
<name>A0A940X4G4_9GAMM</name>
<comment type="caution">
    <text evidence="2">The sequence shown here is derived from an EMBL/GenBank/DDBJ whole genome shotgun (WGS) entry which is preliminary data.</text>
</comment>
<protein>
    <submittedName>
        <fullName evidence="2">Uncharacterized protein</fullName>
    </submittedName>
</protein>
<feature type="transmembrane region" description="Helical" evidence="1">
    <location>
        <begin position="21"/>
        <end position="42"/>
    </location>
</feature>
<dbReference type="RefSeq" id="WP_210537197.1">
    <property type="nucleotide sequence ID" value="NZ_JAGKTC010000003.1"/>
</dbReference>
<keyword evidence="1" id="KW-1133">Transmembrane helix</keyword>
<sequence>MESAKSSATFEKIGRAIDQRPWLKTVLIALLALHVVDLAYSAGKGFIRGFMDGASGIASPR</sequence>
<keyword evidence="1" id="KW-0472">Membrane</keyword>